<reference evidence="2" key="1">
    <citation type="submission" date="2022-01" db="EMBL/GenBank/DDBJ databases">
        <title>Collection of gut derived symbiotic bacterial strains cultured from healthy donors.</title>
        <authorList>
            <person name="Lin H."/>
            <person name="Kohout C."/>
            <person name="Waligurski E."/>
            <person name="Pamer E.G."/>
        </authorList>
    </citation>
    <scope>NUCLEOTIDE SEQUENCE</scope>
    <source>
        <strain evidence="2">DFI.7.46</strain>
    </source>
</reference>
<organism evidence="2 3">
    <name type="scientific">Varibaculum cambriense</name>
    <dbReference type="NCBI Taxonomy" id="184870"/>
    <lineage>
        <taxon>Bacteria</taxon>
        <taxon>Bacillati</taxon>
        <taxon>Actinomycetota</taxon>
        <taxon>Actinomycetes</taxon>
        <taxon>Actinomycetales</taxon>
        <taxon>Actinomycetaceae</taxon>
        <taxon>Varibaculum</taxon>
    </lineage>
</organism>
<protein>
    <submittedName>
        <fullName evidence="2">Endonuclease/exonuclease/phosphatase family protein</fullName>
    </submittedName>
</protein>
<proteinExistence type="predicted"/>
<dbReference type="Proteomes" id="UP001200537">
    <property type="component" value="Unassembled WGS sequence"/>
</dbReference>
<dbReference type="SUPFAM" id="SSF56219">
    <property type="entry name" value="DNase I-like"/>
    <property type="match status" value="1"/>
</dbReference>
<name>A0AAJ1BD45_9ACTO</name>
<comment type="caution">
    <text evidence="2">The sequence shown here is derived from an EMBL/GenBank/DDBJ whole genome shotgun (WGS) entry which is preliminary data.</text>
</comment>
<dbReference type="Pfam" id="PF03372">
    <property type="entry name" value="Exo_endo_phos"/>
    <property type="match status" value="1"/>
</dbReference>
<gene>
    <name evidence="2" type="ORF">L0M99_04960</name>
</gene>
<dbReference type="GO" id="GO:0004519">
    <property type="term" value="F:endonuclease activity"/>
    <property type="evidence" value="ECO:0007669"/>
    <property type="project" value="UniProtKB-KW"/>
</dbReference>
<dbReference type="AlphaFoldDB" id="A0AAJ1BD45"/>
<accession>A0AAJ1BD45</accession>
<sequence>MRIISANLQHGTPPAGKAQSRDHWQVLAEQFSDYHPDAICLQEVDFYQARSGFVDQTRALADALTEVSGKKWQQRFLSFFAGQILLGLRLPVTLPSESLGKSRNPFRADRPLLGGYGVGLLTPHPVRRWVSAKLGSAAPRINISSPDPRTWKFYGGQTRSLLGAEITTPQGQFLVGDTHLDLGVDTAKRQLIRSWQGLSLLAGKTTPLLVGDMNLRQEVSRTVYPYLTFASAPTFPADQPRFHIDQLFAPPTCQVSQVDTIEMPISDHRALFVDLHP</sequence>
<dbReference type="Gene3D" id="3.60.10.10">
    <property type="entry name" value="Endonuclease/exonuclease/phosphatase"/>
    <property type="match status" value="1"/>
</dbReference>
<keyword evidence="2" id="KW-0378">Hydrolase</keyword>
<feature type="domain" description="Endonuclease/exonuclease/phosphatase" evidence="1">
    <location>
        <begin position="5"/>
        <end position="268"/>
    </location>
</feature>
<evidence type="ECO:0000313" key="3">
    <source>
        <dbReference type="Proteomes" id="UP001200537"/>
    </source>
</evidence>
<keyword evidence="2" id="KW-0540">Nuclease</keyword>
<evidence type="ECO:0000313" key="2">
    <source>
        <dbReference type="EMBL" id="MCG4617840.1"/>
    </source>
</evidence>
<keyword evidence="2" id="KW-0255">Endonuclease</keyword>
<dbReference type="InterPro" id="IPR005135">
    <property type="entry name" value="Endo/exonuclease/phosphatase"/>
</dbReference>
<dbReference type="InterPro" id="IPR036691">
    <property type="entry name" value="Endo/exonu/phosph_ase_sf"/>
</dbReference>
<dbReference type="EMBL" id="JAKNHJ010000007">
    <property type="protein sequence ID" value="MCG4617840.1"/>
    <property type="molecule type" value="Genomic_DNA"/>
</dbReference>
<dbReference type="RefSeq" id="WP_238127949.1">
    <property type="nucleotide sequence ID" value="NZ_JAHAJB010000001.1"/>
</dbReference>
<evidence type="ECO:0000259" key="1">
    <source>
        <dbReference type="Pfam" id="PF03372"/>
    </source>
</evidence>